<feature type="region of interest" description="Disordered" evidence="1">
    <location>
        <begin position="279"/>
        <end position="312"/>
    </location>
</feature>
<evidence type="ECO:0000313" key="2">
    <source>
        <dbReference type="EMBL" id="EGG07091.1"/>
    </source>
</evidence>
<dbReference type="KEGG" id="mlr:MELLADRAFT_116362"/>
<proteinExistence type="predicted"/>
<dbReference type="Proteomes" id="UP000001072">
    <property type="component" value="Unassembled WGS sequence"/>
</dbReference>
<dbReference type="VEuPathDB" id="FungiDB:MELLADRAFT_116362"/>
<feature type="compositionally biased region" description="Polar residues" evidence="1">
    <location>
        <begin position="34"/>
        <end position="47"/>
    </location>
</feature>
<keyword evidence="3" id="KW-1185">Reference proteome</keyword>
<protein>
    <submittedName>
        <fullName evidence="2">Uncharacterized protein</fullName>
    </submittedName>
</protein>
<feature type="region of interest" description="Disordered" evidence="1">
    <location>
        <begin position="1"/>
        <end position="53"/>
    </location>
</feature>
<feature type="compositionally biased region" description="Basic residues" evidence="1">
    <location>
        <begin position="98"/>
        <end position="110"/>
    </location>
</feature>
<dbReference type="RefSeq" id="XP_007409533.1">
    <property type="nucleotide sequence ID" value="XM_007409471.1"/>
</dbReference>
<name>F4RKG3_MELLP</name>
<gene>
    <name evidence="2" type="ORF">MELLADRAFT_116362</name>
</gene>
<feature type="compositionally biased region" description="Basic and acidic residues" evidence="1">
    <location>
        <begin position="76"/>
        <end position="97"/>
    </location>
</feature>
<organism evidence="3">
    <name type="scientific">Melampsora larici-populina (strain 98AG31 / pathotype 3-4-7)</name>
    <name type="common">Poplar leaf rust fungus</name>
    <dbReference type="NCBI Taxonomy" id="747676"/>
    <lineage>
        <taxon>Eukaryota</taxon>
        <taxon>Fungi</taxon>
        <taxon>Dikarya</taxon>
        <taxon>Basidiomycota</taxon>
        <taxon>Pucciniomycotina</taxon>
        <taxon>Pucciniomycetes</taxon>
        <taxon>Pucciniales</taxon>
        <taxon>Melampsoraceae</taxon>
        <taxon>Melampsora</taxon>
    </lineage>
</organism>
<dbReference type="HOGENOM" id="CLU_077457_0_0_1"/>
<feature type="compositionally biased region" description="Low complexity" evidence="1">
    <location>
        <begin position="111"/>
        <end position="120"/>
    </location>
</feature>
<reference evidence="3" key="1">
    <citation type="journal article" date="2011" name="Proc. Natl. Acad. Sci. U.S.A.">
        <title>Obligate biotrophy features unraveled by the genomic analysis of rust fungi.</title>
        <authorList>
            <person name="Duplessis S."/>
            <person name="Cuomo C.A."/>
            <person name="Lin Y.-C."/>
            <person name="Aerts A."/>
            <person name="Tisserant E."/>
            <person name="Veneault-Fourrey C."/>
            <person name="Joly D.L."/>
            <person name="Hacquard S."/>
            <person name="Amselem J."/>
            <person name="Cantarel B.L."/>
            <person name="Chiu R."/>
            <person name="Coutinho P.M."/>
            <person name="Feau N."/>
            <person name="Field M."/>
            <person name="Frey P."/>
            <person name="Gelhaye E."/>
            <person name="Goldberg J."/>
            <person name="Grabherr M.G."/>
            <person name="Kodira C.D."/>
            <person name="Kohler A."/>
            <person name="Kuees U."/>
            <person name="Lindquist E.A."/>
            <person name="Lucas S.M."/>
            <person name="Mago R."/>
            <person name="Mauceli E."/>
            <person name="Morin E."/>
            <person name="Murat C."/>
            <person name="Pangilinan J.L."/>
            <person name="Park R."/>
            <person name="Pearson M."/>
            <person name="Quesneville H."/>
            <person name="Rouhier N."/>
            <person name="Sakthikumar S."/>
            <person name="Salamov A.A."/>
            <person name="Schmutz J."/>
            <person name="Selles B."/>
            <person name="Shapiro H."/>
            <person name="Tanguay P."/>
            <person name="Tuskan G.A."/>
            <person name="Henrissat B."/>
            <person name="Van de Peer Y."/>
            <person name="Rouze P."/>
            <person name="Ellis J.G."/>
            <person name="Dodds P.N."/>
            <person name="Schein J.E."/>
            <person name="Zhong S."/>
            <person name="Hamelin R.C."/>
            <person name="Grigoriev I.V."/>
            <person name="Szabo L.J."/>
            <person name="Martin F."/>
        </authorList>
    </citation>
    <scope>NUCLEOTIDE SEQUENCE [LARGE SCALE GENOMIC DNA]</scope>
    <source>
        <strain evidence="3">98AG31 / pathotype 3-4-7</strain>
    </source>
</reference>
<dbReference type="GeneID" id="18925797"/>
<dbReference type="EMBL" id="GL883105">
    <property type="protein sequence ID" value="EGG07091.1"/>
    <property type="molecule type" value="Genomic_DNA"/>
</dbReference>
<feature type="compositionally biased region" description="Basic and acidic residues" evidence="1">
    <location>
        <begin position="287"/>
        <end position="296"/>
    </location>
</feature>
<evidence type="ECO:0000256" key="1">
    <source>
        <dbReference type="SAM" id="MobiDB-lite"/>
    </source>
</evidence>
<dbReference type="OrthoDB" id="2504649at2759"/>
<feature type="region of interest" description="Disordered" evidence="1">
    <location>
        <begin position="69"/>
        <end position="136"/>
    </location>
</feature>
<dbReference type="InParanoid" id="F4RKG3"/>
<evidence type="ECO:0000313" key="3">
    <source>
        <dbReference type="Proteomes" id="UP000001072"/>
    </source>
</evidence>
<dbReference type="AlphaFoldDB" id="F4RKG3"/>
<sequence length="312" mass="34774">MFAGYTESLFSDDTATPRAPLPTPLPCQSGLRRSATSAAQTNRTFTSPFDEVGERVRRVSVREEEFGWSGSIGGIRGRDDRQIERDTEYERKMEERRQRRHERKLARQHQHQQSSRMQQQVPPPPSYLATTTSTPAPRRVTLASSLPADIDSLNAAHKSTNDLKRGKSLRERVGAALNRFQSSASRTSPQVNGSYELQRTQSLSAPKHEIINPTQPTPNNGLNRSITGLARKISRKINIEERRNSHADLYAAPPTLSHTLVGPASPFPMRPPLSSLVSSVPAYGEAHNPHSLDPVRRGPYRPAKRPGQIRAQ</sequence>
<accession>F4RKG3</accession>